<evidence type="ECO:0000313" key="2">
    <source>
        <dbReference type="EMBL" id="NZA39437.1"/>
    </source>
</evidence>
<evidence type="ECO:0000259" key="1">
    <source>
        <dbReference type="Pfam" id="PF01208"/>
    </source>
</evidence>
<dbReference type="GO" id="GO:0006779">
    <property type="term" value="P:porphyrin-containing compound biosynthetic process"/>
    <property type="evidence" value="ECO:0007669"/>
    <property type="project" value="InterPro"/>
</dbReference>
<dbReference type="InterPro" id="IPR038071">
    <property type="entry name" value="UROD/MetE-like_sf"/>
</dbReference>
<dbReference type="Proteomes" id="UP000586254">
    <property type="component" value="Unassembled WGS sequence"/>
</dbReference>
<dbReference type="InterPro" id="IPR052024">
    <property type="entry name" value="Methanogen_methyltrans"/>
</dbReference>
<dbReference type="RefSeq" id="WP_180493846.1">
    <property type="nucleotide sequence ID" value="NZ_JACCKS010000020.1"/>
</dbReference>
<organism evidence="2 3">
    <name type="scientific">Eubacterium callanderi</name>
    <dbReference type="NCBI Taxonomy" id="53442"/>
    <lineage>
        <taxon>Bacteria</taxon>
        <taxon>Bacillati</taxon>
        <taxon>Bacillota</taxon>
        <taxon>Clostridia</taxon>
        <taxon>Eubacteriales</taxon>
        <taxon>Eubacteriaceae</taxon>
        <taxon>Eubacterium</taxon>
    </lineage>
</organism>
<gene>
    <name evidence="2" type="ORF">H0N91_15205</name>
</gene>
<protein>
    <submittedName>
        <fullName evidence="2">Uroporphyrinogen decarboxylase</fullName>
    </submittedName>
</protein>
<evidence type="ECO:0000313" key="3">
    <source>
        <dbReference type="Proteomes" id="UP000586254"/>
    </source>
</evidence>
<dbReference type="SUPFAM" id="SSF51726">
    <property type="entry name" value="UROD/MetE-like"/>
    <property type="match status" value="1"/>
</dbReference>
<dbReference type="EMBL" id="JACCKS010000020">
    <property type="protein sequence ID" value="NZA39437.1"/>
    <property type="molecule type" value="Genomic_DNA"/>
</dbReference>
<reference evidence="2 3" key="1">
    <citation type="submission" date="2020-07" db="EMBL/GenBank/DDBJ databases">
        <title>Organ Donor 1.</title>
        <authorList>
            <person name="Marsh A.J."/>
            <person name="Azcarate-Peril M.A."/>
        </authorList>
    </citation>
    <scope>NUCLEOTIDE SEQUENCE [LARGE SCALE GENOMIC DNA]</scope>
    <source>
        <strain evidence="2 3">AMC0717</strain>
    </source>
</reference>
<dbReference type="Pfam" id="PF01208">
    <property type="entry name" value="URO-D"/>
    <property type="match status" value="1"/>
</dbReference>
<dbReference type="GO" id="GO:0004853">
    <property type="term" value="F:uroporphyrinogen decarboxylase activity"/>
    <property type="evidence" value="ECO:0007669"/>
    <property type="project" value="InterPro"/>
</dbReference>
<dbReference type="AlphaFoldDB" id="A0A853JSB9"/>
<name>A0A853JSB9_9FIRM</name>
<sequence length="457" mass="53239">MFKSKEVEAAYNRRLGRYMAAIRMEPVDRVPLAFNTCYYAEKNSGYNFQEILYDPEKWADCEFKFAEKYPEVDTFRSNIAYAPTWDVLDYQLYRVPGREISPNSLQQFVESDWMKEDEYQQFIDDPVKYKMEIYFPRIFGEYKEKGSIRSYMAFLKSGFLQGIIGTINKSRASRLKYDYGFPGTTQSQLTAPFDILSDNYRGLRGIMRDMFKKQDEIIEACEKLMEINLNNCAALVDPKKQMPIFIATHKPCFMSPKQFDKFYWPTFYKGIMTMIEAGYTFRIFLEGNWEPHWDHLADFPKGTVLFDVDNEADIFKAKEAFGYKNCISGGIPTDMMILGTPDDIKERVKLLCETVGKDGGWIPQGGGHIPEDCKPENFQALIDAVNEYGRYTDGPAPMPEEAYNQDKKLELPSIKNVVTSWDMYRDEHGWKITGDEGLIESNWNKLERMAYSWIIRS</sequence>
<accession>A0A853JSB9</accession>
<dbReference type="Gene3D" id="3.20.20.210">
    <property type="match status" value="1"/>
</dbReference>
<proteinExistence type="predicted"/>
<dbReference type="InterPro" id="IPR000257">
    <property type="entry name" value="Uroporphyrinogen_deCOase"/>
</dbReference>
<feature type="domain" description="Uroporphyrinogen decarboxylase (URO-D)" evidence="1">
    <location>
        <begin position="188"/>
        <end position="388"/>
    </location>
</feature>
<dbReference type="PANTHER" id="PTHR47099:SF1">
    <property type="entry name" value="METHYLCOBAMIDE:COM METHYLTRANSFERASE MTBA"/>
    <property type="match status" value="1"/>
</dbReference>
<comment type="caution">
    <text evidence="2">The sequence shown here is derived from an EMBL/GenBank/DDBJ whole genome shotgun (WGS) entry which is preliminary data.</text>
</comment>
<dbReference type="PANTHER" id="PTHR47099">
    <property type="entry name" value="METHYLCOBAMIDE:COM METHYLTRANSFERASE MTBA"/>
    <property type="match status" value="1"/>
</dbReference>